<comment type="similarity">
    <text evidence="4">Belongs to the NAD(P)-dependent epimerase/dehydratase family.</text>
</comment>
<keyword evidence="8" id="KW-0413">Isomerase</keyword>
<comment type="catalytic activity">
    <reaction evidence="1">
        <text>UDP-alpha-D-glucose = UDP-alpha-D-galactose</text>
        <dbReference type="Rhea" id="RHEA:22168"/>
        <dbReference type="ChEBI" id="CHEBI:58885"/>
        <dbReference type="ChEBI" id="CHEBI:66914"/>
        <dbReference type="EC" id="5.1.3.2"/>
    </reaction>
</comment>
<dbReference type="EC" id="5.1.3.2" evidence="5"/>
<dbReference type="EMBL" id="BMPI01000032">
    <property type="protein sequence ID" value="GGM50202.1"/>
    <property type="molecule type" value="Genomic_DNA"/>
</dbReference>
<dbReference type="InterPro" id="IPR036291">
    <property type="entry name" value="NAD(P)-bd_dom_sf"/>
</dbReference>
<proteinExistence type="inferred from homology"/>
<evidence type="ECO:0000256" key="6">
    <source>
        <dbReference type="ARBA" id="ARBA00018569"/>
    </source>
</evidence>
<organism evidence="14 15">
    <name type="scientific">Dactylosporangium sucinum</name>
    <dbReference type="NCBI Taxonomy" id="1424081"/>
    <lineage>
        <taxon>Bacteria</taxon>
        <taxon>Bacillati</taxon>
        <taxon>Actinomycetota</taxon>
        <taxon>Actinomycetes</taxon>
        <taxon>Micromonosporales</taxon>
        <taxon>Micromonosporaceae</taxon>
        <taxon>Dactylosporangium</taxon>
    </lineage>
</organism>
<evidence type="ECO:0000256" key="9">
    <source>
        <dbReference type="ARBA" id="ARBA00023277"/>
    </source>
</evidence>
<evidence type="ECO:0000256" key="7">
    <source>
        <dbReference type="ARBA" id="ARBA00023027"/>
    </source>
</evidence>
<evidence type="ECO:0000256" key="11">
    <source>
        <dbReference type="ARBA" id="ARBA00033067"/>
    </source>
</evidence>
<evidence type="ECO:0000313" key="14">
    <source>
        <dbReference type="EMBL" id="GGM50202.1"/>
    </source>
</evidence>
<dbReference type="SUPFAM" id="SSF51735">
    <property type="entry name" value="NAD(P)-binding Rossmann-fold domains"/>
    <property type="match status" value="1"/>
</dbReference>
<dbReference type="RefSeq" id="WP_190253304.1">
    <property type="nucleotide sequence ID" value="NZ_BMPI01000032.1"/>
</dbReference>
<reference evidence="14" key="2">
    <citation type="submission" date="2020-09" db="EMBL/GenBank/DDBJ databases">
        <authorList>
            <person name="Sun Q."/>
            <person name="Ohkuma M."/>
        </authorList>
    </citation>
    <scope>NUCLEOTIDE SEQUENCE</scope>
    <source>
        <strain evidence="14">JCM 19831</strain>
    </source>
</reference>
<dbReference type="NCBIfam" id="TIGR01179">
    <property type="entry name" value="galE"/>
    <property type="match status" value="1"/>
</dbReference>
<dbReference type="PANTHER" id="PTHR43725:SF53">
    <property type="entry name" value="UDP-ARABINOSE 4-EPIMERASE 1"/>
    <property type="match status" value="1"/>
</dbReference>
<dbReference type="GO" id="GO:0033499">
    <property type="term" value="P:galactose catabolic process via UDP-galactose, Leloir pathway"/>
    <property type="evidence" value="ECO:0007669"/>
    <property type="project" value="TreeGrafter"/>
</dbReference>
<keyword evidence="15" id="KW-1185">Reference proteome</keyword>
<dbReference type="Pfam" id="PF01370">
    <property type="entry name" value="Epimerase"/>
    <property type="match status" value="1"/>
</dbReference>
<dbReference type="AlphaFoldDB" id="A0A917U171"/>
<comment type="cofactor">
    <cofactor evidence="2">
        <name>NAD(+)</name>
        <dbReference type="ChEBI" id="CHEBI:57540"/>
    </cofactor>
</comment>
<dbReference type="PANTHER" id="PTHR43725">
    <property type="entry name" value="UDP-GLUCOSE 4-EPIMERASE"/>
    <property type="match status" value="1"/>
</dbReference>
<evidence type="ECO:0000256" key="8">
    <source>
        <dbReference type="ARBA" id="ARBA00023235"/>
    </source>
</evidence>
<protein>
    <recommendedName>
        <fullName evidence="6">UDP-glucose 4-epimerase</fullName>
        <ecNumber evidence="5">5.1.3.2</ecNumber>
    </recommendedName>
    <alternativeName>
        <fullName evidence="11">Galactowaldenase</fullName>
    </alternativeName>
    <alternativeName>
        <fullName evidence="10">UDP-galactose 4-epimerase</fullName>
    </alternativeName>
</protein>
<evidence type="ECO:0000256" key="12">
    <source>
        <dbReference type="SAM" id="MobiDB-lite"/>
    </source>
</evidence>
<evidence type="ECO:0000256" key="2">
    <source>
        <dbReference type="ARBA" id="ARBA00001911"/>
    </source>
</evidence>
<name>A0A917U171_9ACTN</name>
<dbReference type="Gene3D" id="3.40.50.720">
    <property type="entry name" value="NAD(P)-binding Rossmann-like Domain"/>
    <property type="match status" value="1"/>
</dbReference>
<evidence type="ECO:0000256" key="1">
    <source>
        <dbReference type="ARBA" id="ARBA00000083"/>
    </source>
</evidence>
<dbReference type="InterPro" id="IPR005886">
    <property type="entry name" value="UDP_G4E"/>
</dbReference>
<dbReference type="Proteomes" id="UP000642070">
    <property type="component" value="Unassembled WGS sequence"/>
</dbReference>
<feature type="domain" description="NAD-dependent epimerase/dehydratase" evidence="13">
    <location>
        <begin position="3"/>
        <end position="248"/>
    </location>
</feature>
<evidence type="ECO:0000256" key="3">
    <source>
        <dbReference type="ARBA" id="ARBA00004947"/>
    </source>
</evidence>
<comment type="pathway">
    <text evidence="3">Carbohydrate metabolism; galactose metabolism.</text>
</comment>
<keyword evidence="7" id="KW-0520">NAD</keyword>
<evidence type="ECO:0000313" key="15">
    <source>
        <dbReference type="Proteomes" id="UP000642070"/>
    </source>
</evidence>
<evidence type="ECO:0000256" key="4">
    <source>
        <dbReference type="ARBA" id="ARBA00007637"/>
    </source>
</evidence>
<dbReference type="InterPro" id="IPR001509">
    <property type="entry name" value="Epimerase_deHydtase"/>
</dbReference>
<sequence length="340" mass="35307">MTWLVTGGAGYIGAHVVAHLRAAGEPVVVLDDLSTGDRDRLPPDVPLVVGDAGDPALVRAALTRHRVAGVMHLAGSKSAPESIARPIRYYQQNVGVVAAVLEAMVAAGVTRLVFSSSAAVYGLPDTPTVTEDAPTRPLSPYGRTKLVAEQLVAAAGQAHGISWIALRYFNAIGAAAAHLGDRGTTNLLPLAFDALRTGVPLTVAGTALPTADGSGVRDYVHVADLADAHHRAARRLATGRHATVYNVGAGRGHSVLEVIRTVADVAGAPVPTRTGPPRPGDAPEVVAAVGRIARDLGWRPRNTLRDGVASAWLARAATISPRRERPGPVRTPAGPDRFTP</sequence>
<reference evidence="14" key="1">
    <citation type="journal article" date="2014" name="Int. J. Syst. Evol. Microbiol.">
        <title>Complete genome sequence of Corynebacterium casei LMG S-19264T (=DSM 44701T), isolated from a smear-ripened cheese.</title>
        <authorList>
            <consortium name="US DOE Joint Genome Institute (JGI-PGF)"/>
            <person name="Walter F."/>
            <person name="Albersmeier A."/>
            <person name="Kalinowski J."/>
            <person name="Ruckert C."/>
        </authorList>
    </citation>
    <scope>NUCLEOTIDE SEQUENCE</scope>
    <source>
        <strain evidence="14">JCM 19831</strain>
    </source>
</reference>
<evidence type="ECO:0000259" key="13">
    <source>
        <dbReference type="Pfam" id="PF01370"/>
    </source>
</evidence>
<dbReference type="Gene3D" id="3.90.25.10">
    <property type="entry name" value="UDP-galactose 4-epimerase, domain 1"/>
    <property type="match status" value="1"/>
</dbReference>
<feature type="region of interest" description="Disordered" evidence="12">
    <location>
        <begin position="319"/>
        <end position="340"/>
    </location>
</feature>
<keyword evidence="9" id="KW-0119">Carbohydrate metabolism</keyword>
<dbReference type="GO" id="GO:0003978">
    <property type="term" value="F:UDP-glucose 4-epimerase activity"/>
    <property type="evidence" value="ECO:0007669"/>
    <property type="project" value="UniProtKB-EC"/>
</dbReference>
<gene>
    <name evidence="14" type="ORF">GCM10007977_059920</name>
</gene>
<evidence type="ECO:0000256" key="5">
    <source>
        <dbReference type="ARBA" id="ARBA00013189"/>
    </source>
</evidence>
<comment type="caution">
    <text evidence="14">The sequence shown here is derived from an EMBL/GenBank/DDBJ whole genome shotgun (WGS) entry which is preliminary data.</text>
</comment>
<accession>A0A917U171</accession>
<evidence type="ECO:0000256" key="10">
    <source>
        <dbReference type="ARBA" id="ARBA00031367"/>
    </source>
</evidence>